<keyword evidence="6" id="KW-0804">Transcription</keyword>
<evidence type="ECO:0000256" key="5">
    <source>
        <dbReference type="ARBA" id="ARBA00023125"/>
    </source>
</evidence>
<evidence type="ECO:0000313" key="10">
    <source>
        <dbReference type="EMBL" id="KNC79735.1"/>
    </source>
</evidence>
<dbReference type="SMART" id="SM00066">
    <property type="entry name" value="GAL4"/>
    <property type="match status" value="2"/>
</dbReference>
<dbReference type="GO" id="GO:0000981">
    <property type="term" value="F:DNA-binding transcription factor activity, RNA polymerase II-specific"/>
    <property type="evidence" value="ECO:0007669"/>
    <property type="project" value="InterPro"/>
</dbReference>
<comment type="subcellular location">
    <subcellularLocation>
        <location evidence="1">Nucleus</location>
    </subcellularLocation>
</comment>
<evidence type="ECO:0000256" key="4">
    <source>
        <dbReference type="ARBA" id="ARBA00023015"/>
    </source>
</evidence>
<evidence type="ECO:0000256" key="7">
    <source>
        <dbReference type="ARBA" id="ARBA00023242"/>
    </source>
</evidence>
<dbReference type="CDD" id="cd00067">
    <property type="entry name" value="GAL4"/>
    <property type="match status" value="2"/>
</dbReference>
<dbReference type="AlphaFoldDB" id="A0A0L0FSI6"/>
<feature type="domain" description="Zn(2)-C6 fungal-type" evidence="9">
    <location>
        <begin position="14"/>
        <end position="45"/>
    </location>
</feature>
<dbReference type="Proteomes" id="UP000054560">
    <property type="component" value="Unassembled WGS sequence"/>
</dbReference>
<dbReference type="InterPro" id="IPR051615">
    <property type="entry name" value="Transcr_Regulatory_Elem"/>
</dbReference>
<evidence type="ECO:0000256" key="8">
    <source>
        <dbReference type="SAM" id="MobiDB-lite"/>
    </source>
</evidence>
<evidence type="ECO:0000256" key="2">
    <source>
        <dbReference type="ARBA" id="ARBA00022723"/>
    </source>
</evidence>
<evidence type="ECO:0000256" key="6">
    <source>
        <dbReference type="ARBA" id="ARBA00023163"/>
    </source>
</evidence>
<dbReference type="PANTHER" id="PTHR31313:SF81">
    <property type="entry name" value="TY1 ENHANCER ACTIVATOR"/>
    <property type="match status" value="1"/>
</dbReference>
<dbReference type="Gene3D" id="4.10.240.10">
    <property type="entry name" value="Zn(2)-C6 fungal-type DNA-binding domain"/>
    <property type="match status" value="1"/>
</dbReference>
<dbReference type="GO" id="GO:0008270">
    <property type="term" value="F:zinc ion binding"/>
    <property type="evidence" value="ECO:0007669"/>
    <property type="project" value="InterPro"/>
</dbReference>
<dbReference type="GO" id="GO:0003677">
    <property type="term" value="F:DNA binding"/>
    <property type="evidence" value="ECO:0007669"/>
    <property type="project" value="UniProtKB-KW"/>
</dbReference>
<dbReference type="RefSeq" id="XP_014153637.1">
    <property type="nucleotide sequence ID" value="XM_014298162.1"/>
</dbReference>
<evidence type="ECO:0000256" key="3">
    <source>
        <dbReference type="ARBA" id="ARBA00022833"/>
    </source>
</evidence>
<evidence type="ECO:0000259" key="9">
    <source>
        <dbReference type="PROSITE" id="PS00463"/>
    </source>
</evidence>
<protein>
    <recommendedName>
        <fullName evidence="9">Zn(2)-C6 fungal-type domain-containing protein</fullName>
    </recommendedName>
</protein>
<keyword evidence="4" id="KW-0805">Transcription regulation</keyword>
<keyword evidence="11" id="KW-1185">Reference proteome</keyword>
<dbReference type="InterPro" id="IPR036864">
    <property type="entry name" value="Zn2-C6_fun-type_DNA-bd_sf"/>
</dbReference>
<reference evidence="10 11" key="1">
    <citation type="submission" date="2011-02" db="EMBL/GenBank/DDBJ databases">
        <title>The Genome Sequence of Sphaeroforma arctica JP610.</title>
        <authorList>
            <consortium name="The Broad Institute Genome Sequencing Platform"/>
            <person name="Russ C."/>
            <person name="Cuomo C."/>
            <person name="Young S.K."/>
            <person name="Zeng Q."/>
            <person name="Gargeya S."/>
            <person name="Alvarado L."/>
            <person name="Berlin A."/>
            <person name="Chapman S.B."/>
            <person name="Chen Z."/>
            <person name="Freedman E."/>
            <person name="Gellesch M."/>
            <person name="Goldberg J."/>
            <person name="Griggs A."/>
            <person name="Gujja S."/>
            <person name="Heilman E."/>
            <person name="Heiman D."/>
            <person name="Howarth C."/>
            <person name="Mehta T."/>
            <person name="Neiman D."/>
            <person name="Pearson M."/>
            <person name="Roberts A."/>
            <person name="Saif S."/>
            <person name="Shea T."/>
            <person name="Shenoy N."/>
            <person name="Sisk P."/>
            <person name="Stolte C."/>
            <person name="Sykes S."/>
            <person name="White J."/>
            <person name="Yandava C."/>
            <person name="Burger G."/>
            <person name="Gray M.W."/>
            <person name="Holland P.W.H."/>
            <person name="King N."/>
            <person name="Lang F.B.F."/>
            <person name="Roger A.J."/>
            <person name="Ruiz-Trillo I."/>
            <person name="Haas B."/>
            <person name="Nusbaum C."/>
            <person name="Birren B."/>
        </authorList>
    </citation>
    <scope>NUCLEOTIDE SEQUENCE [LARGE SCALE GENOMIC DNA]</scope>
    <source>
        <strain evidence="10 11">JP610</strain>
    </source>
</reference>
<dbReference type="GO" id="GO:0005634">
    <property type="term" value="C:nucleus"/>
    <property type="evidence" value="ECO:0007669"/>
    <property type="project" value="UniProtKB-SubCell"/>
</dbReference>
<accession>A0A0L0FSI6</accession>
<keyword evidence="2" id="KW-0479">Metal-binding</keyword>
<sequence length="356" mass="39528">MGEAQDRTARTASACIACRAMKRKCVMAEGKTKCDRCIAKGITKCQPAPGRPSNKRKDFAYGRSCKRCHSLKRSCSASDTTIYPCTLCAQQNLPCEVRQTVKAKKQRDDAEPYIATLRLSLAMNATYESLAGLDSGSLPDIFGLDFPADHDWALFFLPRNISPHSINFLHEARIVNCHVGKSFTEDDALAMLNQKLYDLKPRDEQQYKQLLPHMVNAPGEPKITHMLEIIHVIGGRLCSVHITHLHDITGVTRLLFMRVVVIDELDFLNPVEKLTAQANLTAIPMANDVPSFLFNSSTPYTIPPSQSDNSKQPTESQSNISGDWHTISIANINLILGNKLNSMDQAIMSDCGNLRL</sequence>
<proteinExistence type="predicted"/>
<keyword evidence="3" id="KW-0862">Zinc</keyword>
<name>A0A0L0FSI6_9EUKA</name>
<evidence type="ECO:0000313" key="11">
    <source>
        <dbReference type="Proteomes" id="UP000054560"/>
    </source>
</evidence>
<dbReference type="PANTHER" id="PTHR31313">
    <property type="entry name" value="TY1 ENHANCER ACTIVATOR"/>
    <property type="match status" value="1"/>
</dbReference>
<dbReference type="PROSITE" id="PS00463">
    <property type="entry name" value="ZN2_CY6_FUNGAL_1"/>
    <property type="match status" value="1"/>
</dbReference>
<gene>
    <name evidence="10" type="ORF">SARC_07874</name>
</gene>
<feature type="region of interest" description="Disordered" evidence="8">
    <location>
        <begin position="302"/>
        <end position="321"/>
    </location>
</feature>
<keyword evidence="7" id="KW-0539">Nucleus</keyword>
<dbReference type="PROSITE" id="PS00213">
    <property type="entry name" value="LIPOCALIN"/>
    <property type="match status" value="1"/>
</dbReference>
<dbReference type="GeneID" id="25908378"/>
<dbReference type="InterPro" id="IPR001138">
    <property type="entry name" value="Zn2Cys6_DnaBD"/>
</dbReference>
<organism evidence="10 11">
    <name type="scientific">Sphaeroforma arctica JP610</name>
    <dbReference type="NCBI Taxonomy" id="667725"/>
    <lineage>
        <taxon>Eukaryota</taxon>
        <taxon>Ichthyosporea</taxon>
        <taxon>Ichthyophonida</taxon>
        <taxon>Sphaeroforma</taxon>
    </lineage>
</organism>
<evidence type="ECO:0000256" key="1">
    <source>
        <dbReference type="ARBA" id="ARBA00004123"/>
    </source>
</evidence>
<dbReference type="InterPro" id="IPR022272">
    <property type="entry name" value="Lipocalin_CS"/>
</dbReference>
<keyword evidence="5" id="KW-0238">DNA-binding</keyword>
<dbReference type="EMBL" id="KQ242253">
    <property type="protein sequence ID" value="KNC79735.1"/>
    <property type="molecule type" value="Genomic_DNA"/>
</dbReference>